<proteinExistence type="inferred from homology"/>
<dbReference type="RefSeq" id="WP_131329249.1">
    <property type="nucleotide sequence ID" value="NZ_CP044016.1"/>
</dbReference>
<organism evidence="14 15">
    <name type="scientific">Rhizosphaericola mali</name>
    <dbReference type="NCBI Taxonomy" id="2545455"/>
    <lineage>
        <taxon>Bacteria</taxon>
        <taxon>Pseudomonadati</taxon>
        <taxon>Bacteroidota</taxon>
        <taxon>Chitinophagia</taxon>
        <taxon>Chitinophagales</taxon>
        <taxon>Chitinophagaceae</taxon>
        <taxon>Rhizosphaericola</taxon>
    </lineage>
</organism>
<feature type="domain" description="TonB-dependent receptor-like beta-barrel" evidence="12">
    <location>
        <begin position="563"/>
        <end position="1064"/>
    </location>
</feature>
<dbReference type="EMBL" id="CP044016">
    <property type="protein sequence ID" value="QES88361.1"/>
    <property type="molecule type" value="Genomic_DNA"/>
</dbReference>
<dbReference type="Gene3D" id="2.40.170.20">
    <property type="entry name" value="TonB-dependent receptor, beta-barrel domain"/>
    <property type="match status" value="1"/>
</dbReference>
<keyword evidence="15" id="KW-1185">Reference proteome</keyword>
<protein>
    <submittedName>
        <fullName evidence="14">SusC/RagA family TonB-linked outer membrane protein</fullName>
    </submittedName>
</protein>
<keyword evidence="4 8" id="KW-0812">Transmembrane</keyword>
<dbReference type="OrthoDB" id="9768177at2"/>
<dbReference type="Pfam" id="PF07715">
    <property type="entry name" value="Plug"/>
    <property type="match status" value="1"/>
</dbReference>
<dbReference type="KEGG" id="arac:E0W69_006700"/>
<dbReference type="Pfam" id="PF13715">
    <property type="entry name" value="CarbopepD_reg_2"/>
    <property type="match status" value="1"/>
</dbReference>
<evidence type="ECO:0000256" key="7">
    <source>
        <dbReference type="ARBA" id="ARBA00023237"/>
    </source>
</evidence>
<feature type="domain" description="TonB-dependent receptor plug" evidence="13">
    <location>
        <begin position="227"/>
        <end position="356"/>
    </location>
</feature>
<evidence type="ECO:0000259" key="13">
    <source>
        <dbReference type="Pfam" id="PF07715"/>
    </source>
</evidence>
<evidence type="ECO:0000256" key="3">
    <source>
        <dbReference type="ARBA" id="ARBA00022452"/>
    </source>
</evidence>
<accession>A0A5P2G9Z8</accession>
<reference evidence="14 15" key="1">
    <citation type="submission" date="2019-09" db="EMBL/GenBank/DDBJ databases">
        <title>Complete genome sequence of Arachidicoccus sp. B3-10 isolated from apple orchard soil.</title>
        <authorList>
            <person name="Kim H.S."/>
            <person name="Han K.-I."/>
            <person name="Suh M.K."/>
            <person name="Lee K.C."/>
            <person name="Eom M.K."/>
            <person name="Kim J.-S."/>
            <person name="Kang S.W."/>
            <person name="Sin Y."/>
            <person name="Lee J.-S."/>
        </authorList>
    </citation>
    <scope>NUCLEOTIDE SEQUENCE [LARGE SCALE GENOMIC DNA]</scope>
    <source>
        <strain evidence="14 15">B3-10</strain>
    </source>
</reference>
<dbReference type="NCBIfam" id="TIGR04056">
    <property type="entry name" value="OMP_RagA_SusC"/>
    <property type="match status" value="1"/>
</dbReference>
<dbReference type="InterPro" id="IPR008969">
    <property type="entry name" value="CarboxyPept-like_regulatory"/>
</dbReference>
<dbReference type="InterPro" id="IPR012910">
    <property type="entry name" value="Plug_dom"/>
</dbReference>
<evidence type="ECO:0000256" key="10">
    <source>
        <dbReference type="SAM" id="MobiDB-lite"/>
    </source>
</evidence>
<dbReference type="InterPro" id="IPR036942">
    <property type="entry name" value="Beta-barrel_TonB_sf"/>
</dbReference>
<keyword evidence="5 9" id="KW-0798">TonB box</keyword>
<dbReference type="GO" id="GO:0009279">
    <property type="term" value="C:cell outer membrane"/>
    <property type="evidence" value="ECO:0007669"/>
    <property type="project" value="UniProtKB-SubCell"/>
</dbReference>
<keyword evidence="3 8" id="KW-1134">Transmembrane beta strand</keyword>
<name>A0A5P2G9Z8_9BACT</name>
<dbReference type="SUPFAM" id="SSF56935">
    <property type="entry name" value="Porins"/>
    <property type="match status" value="1"/>
</dbReference>
<evidence type="ECO:0000256" key="11">
    <source>
        <dbReference type="SAM" id="SignalP"/>
    </source>
</evidence>
<dbReference type="InterPro" id="IPR039426">
    <property type="entry name" value="TonB-dep_rcpt-like"/>
</dbReference>
<feature type="chain" id="PRO_5024363993" evidence="11">
    <location>
        <begin position="27"/>
        <end position="1216"/>
    </location>
</feature>
<evidence type="ECO:0000259" key="12">
    <source>
        <dbReference type="Pfam" id="PF00593"/>
    </source>
</evidence>
<keyword evidence="11" id="KW-0732">Signal</keyword>
<feature type="region of interest" description="Disordered" evidence="10">
    <location>
        <begin position="113"/>
        <end position="138"/>
    </location>
</feature>
<sequence length="1216" mass="135848">MDKTILRKLSKAAFIALLMCSHPAMHTSLFAQEQNDGKIPLSQAVETIEKKYGYHFVYEHNLLKGKTISTTALKGRSPQEILKNVLYPNNLIFLYIDENSYVIQKRTGEIKRIEKETPQKENKQESTTNNGTRPIGGIVTDNDGTPLQYVNVFNKSKNIGTQSAENGKFFLSGMSDGDSIVFNIIGYKQKIITLQKSTNYIDLELSPIAANLNEVSVVSNGLQNLPKERATGAYSVVTAKDLEKIPTNNVIQRLEGLVPGLKVNVLAGDRSFTYAGGLQIGPNSGTRSVGTNDYSATIRGTSTVSSVSESSPLVVVDGAIADIDISEINPNDIDNITFLKDAAAASIWGVRAANGVFVITTKKGKSSSPKINASVNYMIANRAKLSYMKLMNSSQMLDYEKELVDRGLINQYNFSPINYYSSYYPQYGAKIAYDLKTGAINQATYDQQVDSLSKINSLDQEQKYLMQPASSQSYNLSISGGTEKSSYFYSASYSKELPNFKRNIGQRLTVTLNNSWKLLNWATLSTNIRGAFFKVNLNSFTFPTLFRPGQSTLMPYQLLKDPNGNNTHYNRVNPAYAQALQATSSKYQDWTYSYLDELNNNDNTQSSNNYTVNINLKMPIYRGLSGNVLYTNERQYMNSNIYYNPQTYYYRNFYNSTYNPTAGSQQFDFINGGGILTPSNTQLNNYALRGQLAYDGNLGQDHQLNIIAGSEIRQTRTLYSTSTLYDYNPISGFSQAVSYAANSYINAMGYATSLGGAPTYQNIQRRYLSYFSNGSYTYRNKYTLSASVRYDDYNNFGLDKKYRATPLWSSGLKWDVYKEHFMENIKWIDMLSVRGTFGVNGNISTTLYPYTNIGLGSDYTTNLSSATITALANPQLRWEKTYVTNVGIDFSILKHLITGGIDLYTKNGRDLLYSFPINSAYAGTIGGNLLTRNAASMNGKGVDVHLNFNIIDRNDWNWSTGLILSYNTNKIVDNKFDTSNVTPSYINYSPAYITNVKGYATDMIFAFKNAGLDANGQTLVYNNAGAKVPYSSSLSFKDLVAIGRRNAPYFGSWNSTLRYKSLSLYILATYQFGGHFIRPVTSNYITAYYNLNYDDNGMIAQRWKQSGDEDKTNVPGLNGTATAIQYSLVRYQNSDINILSSDYIRLREVSLSYQIPTTLIPRKIINSTSFTFAVRNLGLLWRANKFGYDPDFVATPGTANSLPAATSYNFSLNLNF</sequence>
<evidence type="ECO:0000256" key="1">
    <source>
        <dbReference type="ARBA" id="ARBA00004571"/>
    </source>
</evidence>
<comment type="subcellular location">
    <subcellularLocation>
        <location evidence="1 8">Cell outer membrane</location>
        <topology evidence="1 8">Multi-pass membrane protein</topology>
    </subcellularLocation>
</comment>
<evidence type="ECO:0000256" key="6">
    <source>
        <dbReference type="ARBA" id="ARBA00023136"/>
    </source>
</evidence>
<dbReference type="InterPro" id="IPR023996">
    <property type="entry name" value="TonB-dep_OMP_SusC/RagA"/>
</dbReference>
<keyword evidence="2 8" id="KW-0813">Transport</keyword>
<dbReference type="InterPro" id="IPR023997">
    <property type="entry name" value="TonB-dep_OMP_SusC/RagA_CS"/>
</dbReference>
<feature type="compositionally biased region" description="Basic and acidic residues" evidence="10">
    <location>
        <begin position="113"/>
        <end position="124"/>
    </location>
</feature>
<comment type="similarity">
    <text evidence="8 9">Belongs to the TonB-dependent receptor family.</text>
</comment>
<dbReference type="Proteomes" id="UP000292424">
    <property type="component" value="Chromosome"/>
</dbReference>
<dbReference type="Gene3D" id="2.170.130.10">
    <property type="entry name" value="TonB-dependent receptor, plug domain"/>
    <property type="match status" value="1"/>
</dbReference>
<gene>
    <name evidence="14" type="ORF">E0W69_006700</name>
</gene>
<feature type="signal peptide" evidence="11">
    <location>
        <begin position="1"/>
        <end position="26"/>
    </location>
</feature>
<dbReference type="Pfam" id="PF00593">
    <property type="entry name" value="TonB_dep_Rec_b-barrel"/>
    <property type="match status" value="1"/>
</dbReference>
<evidence type="ECO:0000256" key="9">
    <source>
        <dbReference type="RuleBase" id="RU003357"/>
    </source>
</evidence>
<evidence type="ECO:0000256" key="5">
    <source>
        <dbReference type="ARBA" id="ARBA00023077"/>
    </source>
</evidence>
<evidence type="ECO:0000256" key="8">
    <source>
        <dbReference type="PROSITE-ProRule" id="PRU01360"/>
    </source>
</evidence>
<keyword evidence="6 8" id="KW-0472">Membrane</keyword>
<evidence type="ECO:0000256" key="4">
    <source>
        <dbReference type="ARBA" id="ARBA00022692"/>
    </source>
</evidence>
<dbReference type="SUPFAM" id="SSF49464">
    <property type="entry name" value="Carboxypeptidase regulatory domain-like"/>
    <property type="match status" value="1"/>
</dbReference>
<keyword evidence="7 8" id="KW-0998">Cell outer membrane</keyword>
<dbReference type="AlphaFoldDB" id="A0A5P2G9Z8"/>
<dbReference type="NCBIfam" id="TIGR04057">
    <property type="entry name" value="SusC_RagA_signa"/>
    <property type="match status" value="1"/>
</dbReference>
<dbReference type="InterPro" id="IPR000531">
    <property type="entry name" value="Beta-barrel_TonB"/>
</dbReference>
<dbReference type="InterPro" id="IPR037066">
    <property type="entry name" value="Plug_dom_sf"/>
</dbReference>
<evidence type="ECO:0000256" key="2">
    <source>
        <dbReference type="ARBA" id="ARBA00022448"/>
    </source>
</evidence>
<evidence type="ECO:0000313" key="14">
    <source>
        <dbReference type="EMBL" id="QES88361.1"/>
    </source>
</evidence>
<evidence type="ECO:0000313" key="15">
    <source>
        <dbReference type="Proteomes" id="UP000292424"/>
    </source>
</evidence>
<dbReference type="PROSITE" id="PS52016">
    <property type="entry name" value="TONB_DEPENDENT_REC_3"/>
    <property type="match status" value="1"/>
</dbReference>